<feature type="chain" id="PRO_5015412277" evidence="3">
    <location>
        <begin position="24"/>
        <end position="1033"/>
    </location>
</feature>
<dbReference type="InterPro" id="IPR022409">
    <property type="entry name" value="PKD/Chitinase_dom"/>
</dbReference>
<dbReference type="InterPro" id="IPR000601">
    <property type="entry name" value="PKD_dom"/>
</dbReference>
<protein>
    <submittedName>
        <fullName evidence="5">Gliding motility-associated-like protein</fullName>
    </submittedName>
</protein>
<evidence type="ECO:0000256" key="1">
    <source>
        <dbReference type="ARBA" id="ARBA00022729"/>
    </source>
</evidence>
<dbReference type="InterPro" id="IPR045219">
    <property type="entry name" value="PKAT"/>
</dbReference>
<feature type="signal peptide" evidence="3">
    <location>
        <begin position="1"/>
        <end position="23"/>
    </location>
</feature>
<evidence type="ECO:0000313" key="5">
    <source>
        <dbReference type="EMBL" id="PRX57222.1"/>
    </source>
</evidence>
<feature type="domain" description="PKD" evidence="4">
    <location>
        <begin position="527"/>
        <end position="589"/>
    </location>
</feature>
<dbReference type="PANTHER" id="PTHR11861:SF8">
    <property type="entry name" value="PKD DOMAIN-CONTAINING PROTEIN"/>
    <property type="match status" value="1"/>
</dbReference>
<evidence type="ECO:0000259" key="4">
    <source>
        <dbReference type="PROSITE" id="PS50093"/>
    </source>
</evidence>
<sequence length="1033" mass="112868">MMSNKNKVLLGLCLILCTVVGHSQTDNMDFEFGNFDNWTLDIGVRTTPNNVDWNGAQTNELNTQIRIMNPSVPPIDEYGLLCSPSLNIPTVFPMGAFSARIGDNPGGRRAARISRTFTVTPDESYLQYSYAVILEEPGHTQESQPKFVVNIRDDNGNIVNCGQFEAFAGPNAASQGFVGCNYDRAYRCDFPISDCSDSNALPGFNFPVQILPWTSGGADLTPFIGQQITIEFIALDCMLGGHGGTAYVEATVEPLEIQVEGLCSMGPNNITLTAPIGFSAYEWSTGETTRSITVNGAQFGDTFSVDLTSNTGCDTSASITLGPVAAATIDPIPNQEICEGGSAVISPTGTNVGDFSFPDIGVTGNSAVVSPTTTTTYTVIARDENGCDGESTTVTIDVIPSTEPPFPNADFTLEPIITQQSNPCNTVQLNNLSGYCKSDLTYLWDFGDGSPTSTEQNPQHTFPTTNTPTTYYVTLTVTSASDGLSDTMTLPFTTSTILPNFYLLEDCGTVTVTNISTICGATFDNYPTFSYSWDFGDGTPVVTTDSDTAEFTHTYTASGNYTIEVTMTDSNSGLELTAERPVRVTVGLQADFQFYPDCYDVQFIDLSTTCDPIQTYLWDFGDGNTSNEMSPLHTYATVGPHTVTLTVNDGTNILSYMETVLLDPDNPAAEFDFNVVCDVVTFTDFSNSCVPLTYQWDFGDGSAIDTTEDPIHIFEYGNTYDVTLTINDGTQDYSITKQISVLSAFDYQDPQDMQACSDVGNPDSGAFDFAPQSDYILANVAASGPFAPVVTFHGTLNDAENNANLLFNDFSNTVNPQIIYARVEDSQGCFQTFPFSLRVDVSPVVNALDDVELCYLRENSIGYDLSQLNARAFEGLDQSNIELTYHLDEQEALDDLNSILNIDLIAGTDTQVFVRAENRVAPECFTVSSVNLRMDNENTDVEDRCMPFFSNTMTPNGDGANDVFYIENIETFPNNQLTIYNRWGHVVFERAGYSNDWEGTYKGKPLPVGTYYYYIRLNDPDNRSHSGYVTILR</sequence>
<dbReference type="Pfam" id="PF18911">
    <property type="entry name" value="PKD_4"/>
    <property type="match status" value="4"/>
</dbReference>
<dbReference type="EMBL" id="PVYX01000001">
    <property type="protein sequence ID" value="PRX57222.1"/>
    <property type="molecule type" value="Genomic_DNA"/>
</dbReference>
<evidence type="ECO:0000313" key="6">
    <source>
        <dbReference type="Proteomes" id="UP000237640"/>
    </source>
</evidence>
<dbReference type="SUPFAM" id="SSF49299">
    <property type="entry name" value="PKD domain"/>
    <property type="match status" value="4"/>
</dbReference>
<name>A0A2T0MI26_9FLAO</name>
<dbReference type="Proteomes" id="UP000237640">
    <property type="component" value="Unassembled WGS sequence"/>
</dbReference>
<dbReference type="OrthoDB" id="7443339at2"/>
<proteinExistence type="predicted"/>
<keyword evidence="1 3" id="KW-0732">Signal</keyword>
<keyword evidence="2" id="KW-0325">Glycoprotein</keyword>
<dbReference type="NCBIfam" id="TIGR04131">
    <property type="entry name" value="Bac_Flav_CTERM"/>
    <property type="match status" value="1"/>
</dbReference>
<dbReference type="InterPro" id="IPR035986">
    <property type="entry name" value="PKD_dom_sf"/>
</dbReference>
<dbReference type="Gene3D" id="2.60.40.10">
    <property type="entry name" value="Immunoglobulins"/>
    <property type="match status" value="4"/>
</dbReference>
<dbReference type="PROSITE" id="PS50093">
    <property type="entry name" value="PKD"/>
    <property type="match status" value="4"/>
</dbReference>
<feature type="domain" description="PKD" evidence="4">
    <location>
        <begin position="691"/>
        <end position="741"/>
    </location>
</feature>
<dbReference type="InterPro" id="IPR026341">
    <property type="entry name" value="T9SS_type_B"/>
</dbReference>
<evidence type="ECO:0000256" key="2">
    <source>
        <dbReference type="ARBA" id="ARBA00023180"/>
    </source>
</evidence>
<organism evidence="5 6">
    <name type="scientific">Flagellimonas meridianipacifica</name>
    <dbReference type="NCBI Taxonomy" id="1080225"/>
    <lineage>
        <taxon>Bacteria</taxon>
        <taxon>Pseudomonadati</taxon>
        <taxon>Bacteroidota</taxon>
        <taxon>Flavobacteriia</taxon>
        <taxon>Flavobacteriales</taxon>
        <taxon>Flavobacteriaceae</taxon>
        <taxon>Flagellimonas</taxon>
    </lineage>
</organism>
<evidence type="ECO:0000256" key="3">
    <source>
        <dbReference type="SAM" id="SignalP"/>
    </source>
</evidence>
<gene>
    <name evidence="5" type="ORF">CLV81_1225</name>
</gene>
<dbReference type="AlphaFoldDB" id="A0A2T0MI26"/>
<accession>A0A2T0MI26</accession>
<dbReference type="RefSeq" id="WP_146129838.1">
    <property type="nucleotide sequence ID" value="NZ_PVYX01000001.1"/>
</dbReference>
<dbReference type="CDD" id="cd00146">
    <property type="entry name" value="PKD"/>
    <property type="match status" value="3"/>
</dbReference>
<dbReference type="InterPro" id="IPR013783">
    <property type="entry name" value="Ig-like_fold"/>
</dbReference>
<comment type="caution">
    <text evidence="5">The sequence shown here is derived from an EMBL/GenBank/DDBJ whole genome shotgun (WGS) entry which is preliminary data.</text>
</comment>
<dbReference type="PANTHER" id="PTHR11861">
    <property type="entry name" value="MELANOCYTE PROTEIN PMEL 17-RELATED"/>
    <property type="match status" value="1"/>
</dbReference>
<keyword evidence="6" id="KW-1185">Reference proteome</keyword>
<dbReference type="GO" id="GO:0005886">
    <property type="term" value="C:plasma membrane"/>
    <property type="evidence" value="ECO:0007669"/>
    <property type="project" value="TreeGrafter"/>
</dbReference>
<feature type="domain" description="PKD" evidence="4">
    <location>
        <begin position="611"/>
        <end position="649"/>
    </location>
</feature>
<dbReference type="SMART" id="SM00089">
    <property type="entry name" value="PKD"/>
    <property type="match status" value="4"/>
</dbReference>
<feature type="domain" description="PKD" evidence="4">
    <location>
        <begin position="438"/>
        <end position="467"/>
    </location>
</feature>
<dbReference type="Pfam" id="PF13585">
    <property type="entry name" value="CHU_C"/>
    <property type="match status" value="1"/>
</dbReference>
<reference evidence="5 6" key="1">
    <citation type="submission" date="2018-03" db="EMBL/GenBank/DDBJ databases">
        <title>Genomic Encyclopedia of Archaeal and Bacterial Type Strains, Phase II (KMG-II): from individual species to whole genera.</title>
        <authorList>
            <person name="Goeker M."/>
        </authorList>
    </citation>
    <scope>NUCLEOTIDE SEQUENCE [LARGE SCALE GENOMIC DNA]</scope>
    <source>
        <strain evidence="5 6">DSM 25027</strain>
    </source>
</reference>